<keyword evidence="13 20" id="KW-0067">ATP-binding</keyword>
<dbReference type="Pfam" id="PF13855">
    <property type="entry name" value="LRR_8"/>
    <property type="match status" value="1"/>
</dbReference>
<comment type="subcellular location">
    <subcellularLocation>
        <location evidence="1">Cell membrane</location>
        <topology evidence="1">Single-pass membrane protein</topology>
    </subcellularLocation>
</comment>
<dbReference type="GO" id="GO:0005886">
    <property type="term" value="C:plasma membrane"/>
    <property type="evidence" value="ECO:0007669"/>
    <property type="project" value="UniProtKB-SubCell"/>
</dbReference>
<dbReference type="OMA" id="SENCFID"/>
<keyword evidence="7 22" id="KW-0808">Transferase</keyword>
<feature type="binding site" evidence="20">
    <location>
        <position position="628"/>
    </location>
    <ligand>
        <name>ATP</name>
        <dbReference type="ChEBI" id="CHEBI:30616"/>
    </ligand>
</feature>
<dbReference type="InterPro" id="IPR011009">
    <property type="entry name" value="Kinase-like_dom_sf"/>
</dbReference>
<dbReference type="AlphaFoldDB" id="A0A2P6QCF5"/>
<evidence type="ECO:0000256" key="20">
    <source>
        <dbReference type="PROSITE-ProRule" id="PRU10141"/>
    </source>
</evidence>
<dbReference type="Gene3D" id="1.10.510.10">
    <property type="entry name" value="Transferase(Phosphotransferase) domain 1"/>
    <property type="match status" value="1"/>
</dbReference>
<evidence type="ECO:0000256" key="10">
    <source>
        <dbReference type="ARBA" id="ARBA00022737"/>
    </source>
</evidence>
<name>A0A2P6QCF5_ROSCH</name>
<evidence type="ECO:0000256" key="16">
    <source>
        <dbReference type="ARBA" id="ARBA00023170"/>
    </source>
</evidence>
<evidence type="ECO:0000256" key="14">
    <source>
        <dbReference type="ARBA" id="ARBA00022989"/>
    </source>
</evidence>
<evidence type="ECO:0000256" key="4">
    <source>
        <dbReference type="ARBA" id="ARBA00022527"/>
    </source>
</evidence>
<reference evidence="22 23" key="1">
    <citation type="journal article" date="2018" name="Nat. Genet.">
        <title>The Rosa genome provides new insights in the design of modern roses.</title>
        <authorList>
            <person name="Bendahmane M."/>
        </authorList>
    </citation>
    <scope>NUCLEOTIDE SEQUENCE [LARGE SCALE GENOMIC DNA]</scope>
    <source>
        <strain evidence="23">cv. Old Blush</strain>
    </source>
</reference>
<keyword evidence="5" id="KW-0597">Phosphoprotein</keyword>
<evidence type="ECO:0000256" key="2">
    <source>
        <dbReference type="ARBA" id="ARBA00012513"/>
    </source>
</evidence>
<keyword evidence="11 20" id="KW-0547">Nucleotide-binding</keyword>
<proteinExistence type="predicted"/>
<dbReference type="FunFam" id="3.80.10.10:FF:000095">
    <property type="entry name" value="LRR receptor-like serine/threonine-protein kinase GSO1"/>
    <property type="match status" value="1"/>
</dbReference>
<dbReference type="InterPro" id="IPR000719">
    <property type="entry name" value="Prot_kinase_dom"/>
</dbReference>
<dbReference type="Pfam" id="PF07714">
    <property type="entry name" value="PK_Tyr_Ser-Thr"/>
    <property type="match status" value="1"/>
</dbReference>
<dbReference type="Proteomes" id="UP000238479">
    <property type="component" value="Chromosome 5"/>
</dbReference>
<dbReference type="FunFam" id="1.10.510.10:FF:000358">
    <property type="entry name" value="Putative leucine-rich repeat receptor-like serine/threonine-protein kinase"/>
    <property type="match status" value="1"/>
</dbReference>
<organism evidence="22 23">
    <name type="scientific">Rosa chinensis</name>
    <name type="common">China rose</name>
    <dbReference type="NCBI Taxonomy" id="74649"/>
    <lineage>
        <taxon>Eukaryota</taxon>
        <taxon>Viridiplantae</taxon>
        <taxon>Streptophyta</taxon>
        <taxon>Embryophyta</taxon>
        <taxon>Tracheophyta</taxon>
        <taxon>Spermatophyta</taxon>
        <taxon>Magnoliopsida</taxon>
        <taxon>eudicotyledons</taxon>
        <taxon>Gunneridae</taxon>
        <taxon>Pentapetalae</taxon>
        <taxon>rosids</taxon>
        <taxon>fabids</taxon>
        <taxon>Rosales</taxon>
        <taxon>Rosaceae</taxon>
        <taxon>Rosoideae</taxon>
        <taxon>Rosoideae incertae sedis</taxon>
        <taxon>Rosa</taxon>
    </lineage>
</organism>
<gene>
    <name evidence="22" type="ORF">RchiOBHm_Chr5g0040131</name>
</gene>
<comment type="catalytic activity">
    <reaction evidence="19">
        <text>L-seryl-[protein] + ATP = O-phospho-L-seryl-[protein] + ADP + H(+)</text>
        <dbReference type="Rhea" id="RHEA:17989"/>
        <dbReference type="Rhea" id="RHEA-COMP:9863"/>
        <dbReference type="Rhea" id="RHEA-COMP:11604"/>
        <dbReference type="ChEBI" id="CHEBI:15378"/>
        <dbReference type="ChEBI" id="CHEBI:29999"/>
        <dbReference type="ChEBI" id="CHEBI:30616"/>
        <dbReference type="ChEBI" id="CHEBI:83421"/>
        <dbReference type="ChEBI" id="CHEBI:456216"/>
        <dbReference type="EC" id="2.7.11.1"/>
    </reaction>
</comment>
<evidence type="ECO:0000259" key="21">
    <source>
        <dbReference type="PROSITE" id="PS50011"/>
    </source>
</evidence>
<evidence type="ECO:0000256" key="6">
    <source>
        <dbReference type="ARBA" id="ARBA00022614"/>
    </source>
</evidence>
<evidence type="ECO:0000256" key="3">
    <source>
        <dbReference type="ARBA" id="ARBA00022475"/>
    </source>
</evidence>
<evidence type="ECO:0000256" key="8">
    <source>
        <dbReference type="ARBA" id="ARBA00022692"/>
    </source>
</evidence>
<comment type="catalytic activity">
    <reaction evidence="18">
        <text>L-threonyl-[protein] + ATP = O-phospho-L-threonyl-[protein] + ADP + H(+)</text>
        <dbReference type="Rhea" id="RHEA:46608"/>
        <dbReference type="Rhea" id="RHEA-COMP:11060"/>
        <dbReference type="Rhea" id="RHEA-COMP:11605"/>
        <dbReference type="ChEBI" id="CHEBI:15378"/>
        <dbReference type="ChEBI" id="CHEBI:30013"/>
        <dbReference type="ChEBI" id="CHEBI:30616"/>
        <dbReference type="ChEBI" id="CHEBI:61977"/>
        <dbReference type="ChEBI" id="CHEBI:456216"/>
        <dbReference type="EC" id="2.7.11.1"/>
    </reaction>
</comment>
<protein>
    <recommendedName>
        <fullName evidence="2">non-specific serine/threonine protein kinase</fullName>
        <ecNumber evidence="2">2.7.11.1</ecNumber>
    </recommendedName>
</protein>
<evidence type="ECO:0000313" key="23">
    <source>
        <dbReference type="Proteomes" id="UP000238479"/>
    </source>
</evidence>
<dbReference type="InterPro" id="IPR032675">
    <property type="entry name" value="LRR_dom_sf"/>
</dbReference>
<dbReference type="Pfam" id="PF00560">
    <property type="entry name" value="LRR_1"/>
    <property type="match status" value="7"/>
</dbReference>
<keyword evidence="23" id="KW-1185">Reference proteome</keyword>
<keyword evidence="16" id="KW-0675">Receptor</keyword>
<dbReference type="SMART" id="SM00220">
    <property type="entry name" value="S_TKc"/>
    <property type="match status" value="1"/>
</dbReference>
<keyword evidence="17" id="KW-0325">Glycoprotein</keyword>
<evidence type="ECO:0000313" key="22">
    <source>
        <dbReference type="EMBL" id="PRQ31865.1"/>
    </source>
</evidence>
<dbReference type="EMBL" id="PDCK01000043">
    <property type="protein sequence ID" value="PRQ31865.1"/>
    <property type="molecule type" value="Genomic_DNA"/>
</dbReference>
<evidence type="ECO:0000256" key="7">
    <source>
        <dbReference type="ARBA" id="ARBA00022679"/>
    </source>
</evidence>
<keyword evidence="12" id="KW-0418">Kinase</keyword>
<dbReference type="Gramene" id="PRQ31865">
    <property type="protein sequence ID" value="PRQ31865"/>
    <property type="gene ID" value="RchiOBHm_Chr5g0040131"/>
</dbReference>
<evidence type="ECO:0000256" key="17">
    <source>
        <dbReference type="ARBA" id="ARBA00023180"/>
    </source>
</evidence>
<dbReference type="Gene3D" id="3.80.10.10">
    <property type="entry name" value="Ribonuclease Inhibitor"/>
    <property type="match status" value="4"/>
</dbReference>
<evidence type="ECO:0000256" key="9">
    <source>
        <dbReference type="ARBA" id="ARBA00022729"/>
    </source>
</evidence>
<evidence type="ECO:0000256" key="12">
    <source>
        <dbReference type="ARBA" id="ARBA00022777"/>
    </source>
</evidence>
<dbReference type="FunFam" id="3.30.200.20:FF:000661">
    <property type="entry name" value="Serine-threonine protein kinase plant-type"/>
    <property type="match status" value="1"/>
</dbReference>
<dbReference type="PROSITE" id="PS00107">
    <property type="entry name" value="PROTEIN_KINASE_ATP"/>
    <property type="match status" value="1"/>
</dbReference>
<feature type="domain" description="Protein kinase" evidence="21">
    <location>
        <begin position="600"/>
        <end position="882"/>
    </location>
</feature>
<dbReference type="PANTHER" id="PTHR27008">
    <property type="entry name" value="OS04G0122200 PROTEIN"/>
    <property type="match status" value="1"/>
</dbReference>
<dbReference type="EC" id="2.7.11.1" evidence="2"/>
<evidence type="ECO:0000256" key="19">
    <source>
        <dbReference type="ARBA" id="ARBA00048679"/>
    </source>
</evidence>
<dbReference type="SUPFAM" id="SSF56112">
    <property type="entry name" value="Protein kinase-like (PK-like)"/>
    <property type="match status" value="1"/>
</dbReference>
<dbReference type="SMART" id="SM00369">
    <property type="entry name" value="LRR_TYP"/>
    <property type="match status" value="8"/>
</dbReference>
<keyword evidence="6" id="KW-0433">Leucine-rich repeat</keyword>
<keyword evidence="8" id="KW-0812">Transmembrane</keyword>
<evidence type="ECO:0000256" key="18">
    <source>
        <dbReference type="ARBA" id="ARBA00047899"/>
    </source>
</evidence>
<dbReference type="Gene3D" id="3.30.200.20">
    <property type="entry name" value="Phosphorylase Kinase, domain 1"/>
    <property type="match status" value="1"/>
</dbReference>
<dbReference type="PROSITE" id="PS00108">
    <property type="entry name" value="PROTEIN_KINASE_ST"/>
    <property type="match status" value="1"/>
</dbReference>
<accession>A0A2P6QCF5</accession>
<evidence type="ECO:0000256" key="5">
    <source>
        <dbReference type="ARBA" id="ARBA00022553"/>
    </source>
</evidence>
<dbReference type="InterPro" id="IPR001245">
    <property type="entry name" value="Ser-Thr/Tyr_kinase_cat_dom"/>
</dbReference>
<evidence type="ECO:0000256" key="13">
    <source>
        <dbReference type="ARBA" id="ARBA00022840"/>
    </source>
</evidence>
<dbReference type="InterPro" id="IPR008271">
    <property type="entry name" value="Ser/Thr_kinase_AS"/>
</dbReference>
<dbReference type="PROSITE" id="PS50011">
    <property type="entry name" value="PROTEIN_KINASE_DOM"/>
    <property type="match status" value="1"/>
</dbReference>
<dbReference type="GO" id="GO:0004674">
    <property type="term" value="F:protein serine/threonine kinase activity"/>
    <property type="evidence" value="ECO:0007669"/>
    <property type="project" value="UniProtKB-KW"/>
</dbReference>
<keyword evidence="15" id="KW-0472">Membrane</keyword>
<keyword evidence="9" id="KW-0732">Signal</keyword>
<keyword evidence="4" id="KW-0723">Serine/threonine-protein kinase</keyword>
<dbReference type="InterPro" id="IPR017441">
    <property type="entry name" value="Protein_kinase_ATP_BS"/>
</dbReference>
<dbReference type="InterPro" id="IPR001611">
    <property type="entry name" value="Leu-rich_rpt"/>
</dbReference>
<keyword evidence="14" id="KW-1133">Transmembrane helix</keyword>
<dbReference type="InterPro" id="IPR003591">
    <property type="entry name" value="Leu-rich_rpt_typical-subtyp"/>
</dbReference>
<evidence type="ECO:0000256" key="15">
    <source>
        <dbReference type="ARBA" id="ARBA00023136"/>
    </source>
</evidence>
<keyword evidence="10" id="KW-0677">Repeat</keyword>
<sequence length="896" mass="98785">MAIFNISSLTTLTFYGNNLSGSLSDNICQHLPSIQVLDFSYNQFHGPLPSKCWQCKRLLQLGLSNNNFNGSIPNNIGNLTQIKAIYLDINHLTGTGPVNFNFNLILYCTIPHEIGQLPYLEELFLGINNLRGLIPSSIFNMSTIMKISLSNNQLSGNLPTNIGHRIPILQELYLGINKLSGVIPKSISNVSKLTDLDLDRNFFSGFIPSTLCVLTNLEQLKLFHNNLTIDSSTPEVNILSCLANLKNLKELAFSTNPLNVRLPVSFKNLSTSLQYIYLSNCNMRGNIPNDIGNLSNLIVLNLAENQLSGLIPTSTRRLYNLQGLYLYDNRLQGYIPNEVCQLNYLAELILYGNQLTGCIPSCLGNLTASLRILSIGSNLLNSTIPSTLWDLTDILQVNLSSNSLSGSLSQGVGNLKVATDILLSYNQLSGTIPSNIGGLQDLVNLDLGNNKLEGSIPSSLGNSLSLKFLDLSKNQLFGVIPKSLEALSYLQYMNLSFNKLQGEIPTDGPFRNFSAQSFVSNHGLCGPSRFHVPPCKERSGRSILKYVIPGILSTMLILTSIWMLMLHRKKNVKYATGTTLPQLLWRRVSYQELLSTTNGFHEGNLLGTGGFGSVYAGTLSDGIDVAIKVFNLELEGASTSFDVECEMLSNIRHRNLIKVISCCSQIDFKAVVLNYMPNGSLDKWLYSPNYSLNILQRLNILIDVASALEYLHHGYETPIVHCDLKPRNILLDNDMGAHVTDFGIAKLLGGGDSMTRTMTLATIGYMAPEYGMEGIITKGADLYSFGIVMMETLTKRKPTDDMFVGEMSLKQWVANSLYANAVVDVVDTDLLQTEEDDEIVSKRDCLSSLMQLALSCSAELSEERINMQEALATLNKIKIKFLKNAAAVVLNPRAEI</sequence>
<dbReference type="SUPFAM" id="SSF52058">
    <property type="entry name" value="L domain-like"/>
    <property type="match status" value="2"/>
</dbReference>
<dbReference type="InterPro" id="IPR051809">
    <property type="entry name" value="Plant_receptor-like_S/T_kinase"/>
</dbReference>
<dbReference type="PANTHER" id="PTHR27008:SF585">
    <property type="entry name" value="PROTEIN KINASE DOMAIN-CONTAINING PROTEIN"/>
    <property type="match status" value="1"/>
</dbReference>
<evidence type="ECO:0000256" key="1">
    <source>
        <dbReference type="ARBA" id="ARBA00004162"/>
    </source>
</evidence>
<evidence type="ECO:0000256" key="11">
    <source>
        <dbReference type="ARBA" id="ARBA00022741"/>
    </source>
</evidence>
<comment type="caution">
    <text evidence="22">The sequence shown here is derived from an EMBL/GenBank/DDBJ whole genome shotgun (WGS) entry which is preliminary data.</text>
</comment>
<keyword evidence="3" id="KW-1003">Cell membrane</keyword>
<dbReference type="GO" id="GO:0005524">
    <property type="term" value="F:ATP binding"/>
    <property type="evidence" value="ECO:0007669"/>
    <property type="project" value="UniProtKB-UniRule"/>
</dbReference>